<dbReference type="GO" id="GO:0005576">
    <property type="term" value="C:extracellular region"/>
    <property type="evidence" value="ECO:0007669"/>
    <property type="project" value="TreeGrafter"/>
</dbReference>
<evidence type="ECO:0000256" key="1">
    <source>
        <dbReference type="ARBA" id="ARBA00010333"/>
    </source>
</evidence>
<feature type="compositionally biased region" description="Basic and acidic residues" evidence="5">
    <location>
        <begin position="54"/>
        <end position="63"/>
    </location>
</feature>
<dbReference type="CDD" id="cd13690">
    <property type="entry name" value="PBP2_GluB"/>
    <property type="match status" value="1"/>
</dbReference>
<proteinExistence type="inferred from homology"/>
<dbReference type="Pfam" id="PF00497">
    <property type="entry name" value="SBP_bac_3"/>
    <property type="match status" value="1"/>
</dbReference>
<gene>
    <name evidence="8" type="ORF">AS594_22535</name>
</gene>
<feature type="signal peptide" evidence="6">
    <location>
        <begin position="1"/>
        <end position="22"/>
    </location>
</feature>
<feature type="domain" description="Solute-binding protein family 3/N-terminal" evidence="7">
    <location>
        <begin position="81"/>
        <end position="309"/>
    </location>
</feature>
<sequence>MGSRLRGWGGVAGMAAACALTAAVTLLPLSHGAGDGQGEAGGRSVARAVTARADTCEEPERSLRPSTADGPAIEKIKARGKLIAGVDQNSFRWGYRNPATGDLEGFDIDLVRAVAKDILGDPDKVIYRAIPTNQRVLALREDKVDVVVRTMTVNCSRIKDVAFSTAYFQAGQQVLAPKKSAVKGYDASLAGRKVCTAKGSTAYDALAAKSFGAKFEGLTVSSQLDCLVRLQLGEVDAVVTDNALAAGQAAQDPAVELKGEPFTQEYYGIAVKLGSDDLVRRLNHVLDDYREGGDDGPWMKAYGKWLKDDLPGIEKPPEPKYRDN</sequence>
<dbReference type="PROSITE" id="PS01039">
    <property type="entry name" value="SBP_BACTERIAL_3"/>
    <property type="match status" value="1"/>
</dbReference>
<evidence type="ECO:0000256" key="5">
    <source>
        <dbReference type="SAM" id="MobiDB-lite"/>
    </source>
</evidence>
<dbReference type="SMART" id="SM00062">
    <property type="entry name" value="PBPb"/>
    <property type="match status" value="1"/>
</dbReference>
<keyword evidence="2" id="KW-0813">Transport</keyword>
<dbReference type="PANTHER" id="PTHR30085:SF6">
    <property type="entry name" value="ABC TRANSPORTER GLUTAMINE-BINDING PROTEIN GLNH"/>
    <property type="match status" value="1"/>
</dbReference>
<dbReference type="InterPro" id="IPR001638">
    <property type="entry name" value="Solute-binding_3/MltF_N"/>
</dbReference>
<dbReference type="InterPro" id="IPR051455">
    <property type="entry name" value="Bact_solute-bind_prot3"/>
</dbReference>
<dbReference type="PROSITE" id="PS51257">
    <property type="entry name" value="PROKAR_LIPOPROTEIN"/>
    <property type="match status" value="1"/>
</dbReference>
<feature type="chain" id="PRO_5039376896" evidence="6">
    <location>
        <begin position="23"/>
        <end position="324"/>
    </location>
</feature>
<accession>A0A1E5PJK6</accession>
<dbReference type="AlphaFoldDB" id="A0A1E5PJK6"/>
<dbReference type="STRING" id="285458.BGM19_14560"/>
<comment type="similarity">
    <text evidence="1 4">Belongs to the bacterial solute-binding protein 3 family.</text>
</comment>
<dbReference type="GO" id="GO:0030288">
    <property type="term" value="C:outer membrane-bounded periplasmic space"/>
    <property type="evidence" value="ECO:0007669"/>
    <property type="project" value="TreeGrafter"/>
</dbReference>
<organism evidence="8 9">
    <name type="scientific">Streptomyces agglomeratus</name>
    <dbReference type="NCBI Taxonomy" id="285458"/>
    <lineage>
        <taxon>Bacteria</taxon>
        <taxon>Bacillati</taxon>
        <taxon>Actinomycetota</taxon>
        <taxon>Actinomycetes</taxon>
        <taxon>Kitasatosporales</taxon>
        <taxon>Streptomycetaceae</taxon>
        <taxon>Streptomyces</taxon>
    </lineage>
</organism>
<comment type="caution">
    <text evidence="8">The sequence shown here is derived from an EMBL/GenBank/DDBJ whole genome shotgun (WGS) entry which is preliminary data.</text>
</comment>
<evidence type="ECO:0000313" key="9">
    <source>
        <dbReference type="Proteomes" id="UP000095759"/>
    </source>
</evidence>
<reference evidence="8 9" key="1">
    <citation type="submission" date="2016-08" db="EMBL/GenBank/DDBJ databases">
        <title>Complete genome sequence of Streptomyces agglomeratus strain 6-3-2, a novel anti-MRSA actinomycete isolated from Wuli of Tebit, China.</title>
        <authorList>
            <person name="Chen X."/>
        </authorList>
    </citation>
    <scope>NUCLEOTIDE SEQUENCE [LARGE SCALE GENOMIC DNA]</scope>
    <source>
        <strain evidence="8 9">6-3-2</strain>
    </source>
</reference>
<dbReference type="GO" id="GO:0006865">
    <property type="term" value="P:amino acid transport"/>
    <property type="evidence" value="ECO:0007669"/>
    <property type="project" value="TreeGrafter"/>
</dbReference>
<evidence type="ECO:0000313" key="8">
    <source>
        <dbReference type="EMBL" id="OEJ29635.1"/>
    </source>
</evidence>
<keyword evidence="9" id="KW-1185">Reference proteome</keyword>
<dbReference type="InterPro" id="IPR018313">
    <property type="entry name" value="SBP_3_CS"/>
</dbReference>
<evidence type="ECO:0000256" key="3">
    <source>
        <dbReference type="ARBA" id="ARBA00022729"/>
    </source>
</evidence>
<dbReference type="EMBL" id="MEHJ01000001">
    <property type="protein sequence ID" value="OEJ29635.1"/>
    <property type="molecule type" value="Genomic_DNA"/>
</dbReference>
<keyword evidence="3 6" id="KW-0732">Signal</keyword>
<dbReference type="PANTHER" id="PTHR30085">
    <property type="entry name" value="AMINO ACID ABC TRANSPORTER PERMEASE"/>
    <property type="match status" value="1"/>
</dbReference>
<protein>
    <submittedName>
        <fullName evidence="8">Sugar-binding protein</fullName>
    </submittedName>
</protein>
<dbReference type="Proteomes" id="UP000095759">
    <property type="component" value="Unassembled WGS sequence"/>
</dbReference>
<evidence type="ECO:0000256" key="6">
    <source>
        <dbReference type="SAM" id="SignalP"/>
    </source>
</evidence>
<name>A0A1E5PJK6_9ACTN</name>
<dbReference type="SUPFAM" id="SSF53850">
    <property type="entry name" value="Periplasmic binding protein-like II"/>
    <property type="match status" value="1"/>
</dbReference>
<evidence type="ECO:0000259" key="7">
    <source>
        <dbReference type="SMART" id="SM00062"/>
    </source>
</evidence>
<evidence type="ECO:0000256" key="4">
    <source>
        <dbReference type="RuleBase" id="RU003744"/>
    </source>
</evidence>
<feature type="region of interest" description="Disordered" evidence="5">
    <location>
        <begin position="33"/>
        <end position="70"/>
    </location>
</feature>
<evidence type="ECO:0000256" key="2">
    <source>
        <dbReference type="ARBA" id="ARBA00022448"/>
    </source>
</evidence>
<dbReference type="Gene3D" id="3.40.190.10">
    <property type="entry name" value="Periplasmic binding protein-like II"/>
    <property type="match status" value="2"/>
</dbReference>